<dbReference type="OMA" id="PQKEKHY"/>
<feature type="binding site" evidence="8 10">
    <location>
        <position position="58"/>
    </location>
    <ligand>
        <name>ATP</name>
        <dbReference type="ChEBI" id="CHEBI:30616"/>
    </ligand>
</feature>
<keyword evidence="13" id="KW-1185">Reference proteome</keyword>
<keyword evidence="5" id="KW-0418">Kinase</keyword>
<dbReference type="InterPro" id="IPR017441">
    <property type="entry name" value="Protein_kinase_ATP_BS"/>
</dbReference>
<evidence type="ECO:0000256" key="1">
    <source>
        <dbReference type="ARBA" id="ARBA00011245"/>
    </source>
</evidence>
<protein>
    <recommendedName>
        <fullName evidence="11">Protein kinase domain-containing protein</fullName>
    </recommendedName>
</protein>
<dbReference type="PANTHER" id="PTHR24350">
    <property type="entry name" value="SERINE/THREONINE-PROTEIN KINASE IAL-RELATED"/>
    <property type="match status" value="1"/>
</dbReference>
<dbReference type="OrthoDB" id="309279at2759"/>
<dbReference type="Pfam" id="PF00069">
    <property type="entry name" value="Pkinase"/>
    <property type="match status" value="1"/>
</dbReference>
<proteinExistence type="predicted"/>
<feature type="binding site" evidence="8">
    <location>
        <position position="161"/>
    </location>
    <ligand>
        <name>ATP</name>
        <dbReference type="ChEBI" id="CHEBI:30616"/>
    </ligand>
</feature>
<dbReference type="PROSITE" id="PS00107">
    <property type="entry name" value="PROTEIN_KINASE_ATP"/>
    <property type="match status" value="1"/>
</dbReference>
<feature type="domain" description="Protein kinase" evidence="11">
    <location>
        <begin position="31"/>
        <end position="278"/>
    </location>
</feature>
<dbReference type="InterPro" id="IPR000719">
    <property type="entry name" value="Prot_kinase_dom"/>
</dbReference>
<evidence type="ECO:0000256" key="7">
    <source>
        <dbReference type="PIRSR" id="PIRSR630616-1"/>
    </source>
</evidence>
<evidence type="ECO:0000256" key="2">
    <source>
        <dbReference type="ARBA" id="ARBA00022527"/>
    </source>
</evidence>
<gene>
    <name evidence="12" type="ORF">POCTA_138.1.T0280325</name>
</gene>
<evidence type="ECO:0000256" key="5">
    <source>
        <dbReference type="ARBA" id="ARBA00022777"/>
    </source>
</evidence>
<evidence type="ECO:0000313" key="13">
    <source>
        <dbReference type="Proteomes" id="UP000683925"/>
    </source>
</evidence>
<keyword evidence="2" id="KW-0723">Serine/threonine-protein kinase</keyword>
<dbReference type="AlphaFoldDB" id="A0A8S1TIR2"/>
<feature type="active site" description="Proton acceptor" evidence="7">
    <location>
        <position position="140"/>
    </location>
</feature>
<name>A0A8S1TIR2_PAROT</name>
<feature type="binding site" evidence="8">
    <location>
        <begin position="97"/>
        <end position="99"/>
    </location>
    <ligand>
        <name>ATP</name>
        <dbReference type="ChEBI" id="CHEBI:30616"/>
    </ligand>
</feature>
<dbReference type="PROSITE" id="PS00108">
    <property type="entry name" value="PROTEIN_KINASE_ST"/>
    <property type="match status" value="1"/>
</dbReference>
<evidence type="ECO:0000259" key="11">
    <source>
        <dbReference type="PROSITE" id="PS50011"/>
    </source>
</evidence>
<evidence type="ECO:0000313" key="12">
    <source>
        <dbReference type="EMBL" id="CAD8154031.1"/>
    </source>
</evidence>
<dbReference type="Proteomes" id="UP000683925">
    <property type="component" value="Unassembled WGS sequence"/>
</dbReference>
<keyword evidence="3" id="KW-0808">Transferase</keyword>
<dbReference type="InterPro" id="IPR008271">
    <property type="entry name" value="Ser/Thr_kinase_AS"/>
</dbReference>
<organism evidence="12 13">
    <name type="scientific">Paramecium octaurelia</name>
    <dbReference type="NCBI Taxonomy" id="43137"/>
    <lineage>
        <taxon>Eukaryota</taxon>
        <taxon>Sar</taxon>
        <taxon>Alveolata</taxon>
        <taxon>Ciliophora</taxon>
        <taxon>Intramacronucleata</taxon>
        <taxon>Oligohymenophorea</taxon>
        <taxon>Peniculida</taxon>
        <taxon>Parameciidae</taxon>
        <taxon>Paramecium</taxon>
    </lineage>
</organism>
<evidence type="ECO:0000256" key="4">
    <source>
        <dbReference type="ARBA" id="ARBA00022741"/>
    </source>
</evidence>
<dbReference type="SMART" id="SM00220">
    <property type="entry name" value="S_TKc"/>
    <property type="match status" value="1"/>
</dbReference>
<evidence type="ECO:0000256" key="6">
    <source>
        <dbReference type="ARBA" id="ARBA00022840"/>
    </source>
</evidence>
<evidence type="ECO:0000256" key="8">
    <source>
        <dbReference type="PIRSR" id="PIRSR630616-2"/>
    </source>
</evidence>
<evidence type="ECO:0000256" key="10">
    <source>
        <dbReference type="PROSITE-ProRule" id="PRU10141"/>
    </source>
</evidence>
<dbReference type="GO" id="GO:0005524">
    <property type="term" value="F:ATP binding"/>
    <property type="evidence" value="ECO:0007669"/>
    <property type="project" value="UniProtKB-UniRule"/>
</dbReference>
<dbReference type="FunFam" id="1.10.510.10:FF:000571">
    <property type="entry name" value="Maternal embryonic leucine zipper kinase"/>
    <property type="match status" value="1"/>
</dbReference>
<evidence type="ECO:0000256" key="9">
    <source>
        <dbReference type="PIRSR" id="PIRSR630616-3"/>
    </source>
</evidence>
<keyword evidence="6 8" id="KW-0067">ATP-binding</keyword>
<dbReference type="EMBL" id="CAJJDP010000028">
    <property type="protein sequence ID" value="CAD8154031.1"/>
    <property type="molecule type" value="Genomic_DNA"/>
</dbReference>
<keyword evidence="4 8" id="KW-0547">Nucleotide-binding</keyword>
<reference evidence="12" key="1">
    <citation type="submission" date="2021-01" db="EMBL/GenBank/DDBJ databases">
        <authorList>
            <consortium name="Genoscope - CEA"/>
            <person name="William W."/>
        </authorList>
    </citation>
    <scope>NUCLEOTIDE SEQUENCE</scope>
</reference>
<dbReference type="PROSITE" id="PS50011">
    <property type="entry name" value="PROTEIN_KINASE_DOM"/>
    <property type="match status" value="1"/>
</dbReference>
<feature type="cross-link" description="Glycyl lysine isopeptide (Lys-Gly) (interchain with G-Cter in SUMO2)" evidence="9">
    <location>
        <position position="142"/>
    </location>
</feature>
<dbReference type="InterPro" id="IPR030616">
    <property type="entry name" value="Aur-like"/>
</dbReference>
<dbReference type="GO" id="GO:0004674">
    <property type="term" value="F:protein serine/threonine kinase activity"/>
    <property type="evidence" value="ECO:0007669"/>
    <property type="project" value="UniProtKB-KW"/>
</dbReference>
<evidence type="ECO:0000256" key="3">
    <source>
        <dbReference type="ARBA" id="ARBA00022679"/>
    </source>
</evidence>
<comment type="caution">
    <text evidence="12">The sequence shown here is derived from an EMBL/GenBank/DDBJ whole genome shotgun (WGS) entry which is preliminary data.</text>
</comment>
<comment type="subunit">
    <text evidence="1">Monomer.</text>
</comment>
<accession>A0A8S1TIR2</accession>
<sequence>MNHIIRIEELRLINQIIIKNMRHDFFHEKDIRIIEKLGEGAFGQVYKGLYKDEEVAIKFMQGAQIQETSIMESLKHKNIIKLYQYFKHGNCQYLVMEYAAGGSLNEFMKQSLDESTISQIMHSIFTGIQYLHSKQIIHRDIKPDNILIKNTEDLSSIKIADFGLSYQYKPEIRYYQTVSQQCGTFIYMAPEQILNKAYNKAVDMWSCGIVLYMLLNQGKHPFYPRIFTKKEFINSFPDLKYEQPLHASPLARDLLYRLLQFDQDSRYTASQALVHPWITRKFNDPIPMSVKQFGICQELKKKIFLQLQSILFIIQLQQRSIKQSPIQSRKDLTEFQISIAESDEDNYDQQNLDTISPRNQQFLNKLSITRPNKIFKSYRTLNSIPQKEKHYRLNAILNQTNESNQELKLLKLNQQLSIDNEQIIIPIDPESPKKNLKVVQPNKVLLPALSESTQTSLSPVKINKVPIVKQNSFRKTESSFFLGLNRINNDSAQESTTFKSKAEIHDRGSIPSLNTQRVTTRNSTINLVASPKCKFIQQNNLLIPKKII</sequence>